<dbReference type="Pfam" id="PF14907">
    <property type="entry name" value="NTP_transf_5"/>
    <property type="match status" value="1"/>
</dbReference>
<evidence type="ECO:0000313" key="2">
    <source>
        <dbReference type="Proteomes" id="UP000029723"/>
    </source>
</evidence>
<sequence>MTTFTDTEKVFLELYKAGVWGEIAHKDVLVGKHIDRKAVLGIAEKQAVVGNVSDGISLLREAELPQPLKMKLITYVLTIRKNNETMNAAIPEMYRLLEDIGVVPVLLKGQGVAQNYRDPLSRQSGDVDLYISDPQQIAEAYKLCQQNMKMIEPLTTDTMEAVFQYRHVVVELHGRINAYVNKTLERRFPAWCDAMFREEKERKVCVGGGFAVLPPLRLDLVFVFVHLTRHYFSGGIGLRQIADWMRLLYAHHTDIDQEQLAHDVTYLGIEKIWKVFAAMAVDFLGYPKDKMPLYNGRYEDMGKQVLRYVLDSGNFGYHDVRTKSKSKNYYVRRCKAFTGNMSKILRNFFMFPHETIYNIPGYLKSGIKRTRF</sequence>
<gene>
    <name evidence="1" type="ORF">HMPREF9304_04840</name>
</gene>
<dbReference type="InterPro" id="IPR039498">
    <property type="entry name" value="NTP_transf_5"/>
</dbReference>
<dbReference type="RefSeq" id="WP_036926862.1">
    <property type="nucleotide sequence ID" value="NZ_JRPQ01000072.1"/>
</dbReference>
<name>A0A098YSJ0_9BACT</name>
<proteinExistence type="predicted"/>
<dbReference type="OrthoDB" id="9812148at2"/>
<reference evidence="1 2" key="1">
    <citation type="submission" date="2014-07" db="EMBL/GenBank/DDBJ databases">
        <authorList>
            <person name="McCorrison J."/>
            <person name="Sanka R."/>
            <person name="Torralba M."/>
            <person name="Gillis M."/>
            <person name="Haft D.H."/>
            <person name="Methe B."/>
            <person name="Sutton G."/>
            <person name="Nelson K.E."/>
        </authorList>
    </citation>
    <scope>NUCLEOTIDE SEQUENCE [LARGE SCALE GENOMIC DNA]</scope>
    <source>
        <strain evidence="1 2">S9-PR14</strain>
    </source>
</reference>
<dbReference type="AlphaFoldDB" id="A0A098YSJ0"/>
<dbReference type="EMBL" id="JRPQ01000072">
    <property type="protein sequence ID" value="KGI22369.1"/>
    <property type="molecule type" value="Genomic_DNA"/>
</dbReference>
<accession>A0A098YSJ0</accession>
<organism evidence="1 2">
    <name type="scientific">Hoylesella timonensis S9-PR14</name>
    <dbReference type="NCBI Taxonomy" id="1401062"/>
    <lineage>
        <taxon>Bacteria</taxon>
        <taxon>Pseudomonadati</taxon>
        <taxon>Bacteroidota</taxon>
        <taxon>Bacteroidia</taxon>
        <taxon>Bacteroidales</taxon>
        <taxon>Prevotellaceae</taxon>
        <taxon>Hoylesella</taxon>
    </lineage>
</organism>
<evidence type="ECO:0008006" key="3">
    <source>
        <dbReference type="Google" id="ProtNLM"/>
    </source>
</evidence>
<protein>
    <recommendedName>
        <fullName evidence="3">Nucleotidyltransferase</fullName>
    </recommendedName>
</protein>
<evidence type="ECO:0000313" key="1">
    <source>
        <dbReference type="EMBL" id="KGI22369.1"/>
    </source>
</evidence>
<dbReference type="Proteomes" id="UP000029723">
    <property type="component" value="Unassembled WGS sequence"/>
</dbReference>
<comment type="caution">
    <text evidence="1">The sequence shown here is derived from an EMBL/GenBank/DDBJ whole genome shotgun (WGS) entry which is preliminary data.</text>
</comment>